<dbReference type="SUPFAM" id="SSF82153">
    <property type="entry name" value="FAS1 domain"/>
    <property type="match status" value="1"/>
</dbReference>
<dbReference type="PANTHER" id="PTHR10900">
    <property type="entry name" value="PERIOSTIN-RELATED"/>
    <property type="match status" value="1"/>
</dbReference>
<evidence type="ECO:0000259" key="1">
    <source>
        <dbReference type="PROSITE" id="PS50213"/>
    </source>
</evidence>
<accession>A0AA41KB30</accession>
<dbReference type="Pfam" id="PF02469">
    <property type="entry name" value="Fasciclin"/>
    <property type="match status" value="1"/>
</dbReference>
<comment type="caution">
    <text evidence="2">The sequence shown here is derived from an EMBL/GenBank/DDBJ whole genome shotgun (WGS) entry which is preliminary data.</text>
</comment>
<protein>
    <submittedName>
        <fullName evidence="2">Fasciclin domain-containing protein</fullName>
    </submittedName>
</protein>
<reference evidence="2" key="1">
    <citation type="submission" date="2021-06" db="EMBL/GenBank/DDBJ databases">
        <title>New haloarchaea isolates fom saline soil.</title>
        <authorList>
            <person name="Duran-Viseras A."/>
            <person name="Sanchez-Porro C.S."/>
            <person name="Ventosa A."/>
        </authorList>
    </citation>
    <scope>NUCLEOTIDE SEQUENCE</scope>
    <source>
        <strain evidence="2">JCM 18369</strain>
    </source>
</reference>
<evidence type="ECO:0000313" key="3">
    <source>
        <dbReference type="Proteomes" id="UP001166304"/>
    </source>
</evidence>
<dbReference type="PROSITE" id="PS50213">
    <property type="entry name" value="FAS1"/>
    <property type="match status" value="1"/>
</dbReference>
<dbReference type="PANTHER" id="PTHR10900:SF77">
    <property type="entry name" value="FI19380P1"/>
    <property type="match status" value="1"/>
</dbReference>
<proteinExistence type="predicted"/>
<sequence>MTDHTRRRILKTLGGAGALLATGGVGAVSAKRDGARGGDSLVDLAIDLNEGQFDVLIAALQANPGVLDTLDGKGQYTVFAPTDAAFDDAGFTESNADEVPANVLTYHVTPGRRYSESVLGAPRLPTLNGAFIEQDGGVLNGGQAAITDTDYEASNGVLHVIDGVLLP</sequence>
<dbReference type="InterPro" id="IPR050904">
    <property type="entry name" value="Adhesion/Biosynth-related"/>
</dbReference>
<organism evidence="2 3">
    <name type="scientific">Haloarcula salina</name>
    <dbReference type="NCBI Taxonomy" id="1429914"/>
    <lineage>
        <taxon>Archaea</taxon>
        <taxon>Methanobacteriati</taxon>
        <taxon>Methanobacteriota</taxon>
        <taxon>Stenosarchaea group</taxon>
        <taxon>Halobacteria</taxon>
        <taxon>Halobacteriales</taxon>
        <taxon>Haloarculaceae</taxon>
        <taxon>Haloarcula</taxon>
    </lineage>
</organism>
<name>A0AA41KB30_9EURY</name>
<evidence type="ECO:0000313" key="2">
    <source>
        <dbReference type="EMBL" id="MBV0900490.1"/>
    </source>
</evidence>
<dbReference type="GO" id="GO:0005615">
    <property type="term" value="C:extracellular space"/>
    <property type="evidence" value="ECO:0007669"/>
    <property type="project" value="TreeGrafter"/>
</dbReference>
<gene>
    <name evidence="2" type="ORF">KTS37_01700</name>
</gene>
<dbReference type="InterPro" id="IPR006311">
    <property type="entry name" value="TAT_signal"/>
</dbReference>
<dbReference type="InterPro" id="IPR036378">
    <property type="entry name" value="FAS1_dom_sf"/>
</dbReference>
<dbReference type="InterPro" id="IPR000782">
    <property type="entry name" value="FAS1_domain"/>
</dbReference>
<dbReference type="SMART" id="SM00554">
    <property type="entry name" value="FAS1"/>
    <property type="match status" value="1"/>
</dbReference>
<feature type="domain" description="FAS1" evidence="1">
    <location>
        <begin position="40"/>
        <end position="165"/>
    </location>
</feature>
<dbReference type="Gene3D" id="2.30.180.10">
    <property type="entry name" value="FAS1 domain"/>
    <property type="match status" value="1"/>
</dbReference>
<dbReference type="PROSITE" id="PS51318">
    <property type="entry name" value="TAT"/>
    <property type="match status" value="1"/>
</dbReference>
<keyword evidence="3" id="KW-1185">Reference proteome</keyword>
<dbReference type="AlphaFoldDB" id="A0AA41KB30"/>
<dbReference type="Proteomes" id="UP001166304">
    <property type="component" value="Unassembled WGS sequence"/>
</dbReference>
<dbReference type="EMBL" id="JAHQXE010000001">
    <property type="protein sequence ID" value="MBV0900490.1"/>
    <property type="molecule type" value="Genomic_DNA"/>
</dbReference>